<keyword evidence="5" id="KW-0472">Membrane</keyword>
<keyword evidence="8" id="KW-1185">Reference proteome</keyword>
<comment type="subcellular location">
    <subcellularLocation>
        <location evidence="1">Cell inner membrane</location>
    </subcellularLocation>
</comment>
<dbReference type="EMBL" id="JBHUHX010000040">
    <property type="protein sequence ID" value="MFD2113039.1"/>
    <property type="molecule type" value="Genomic_DNA"/>
</dbReference>
<dbReference type="PANTHER" id="PTHR30606">
    <property type="entry name" value="LIPID A BIOSYNTHESIS LAUROYL ACYLTRANSFERASE"/>
    <property type="match status" value="1"/>
</dbReference>
<proteinExistence type="predicted"/>
<dbReference type="PIRSF" id="PIRSF028561">
    <property type="entry name" value="Ac_Trasf"/>
    <property type="match status" value="1"/>
</dbReference>
<evidence type="ECO:0000256" key="5">
    <source>
        <dbReference type="ARBA" id="ARBA00023136"/>
    </source>
</evidence>
<evidence type="ECO:0000313" key="8">
    <source>
        <dbReference type="Proteomes" id="UP001597337"/>
    </source>
</evidence>
<keyword evidence="2" id="KW-1003">Cell membrane</keyword>
<dbReference type="InterPro" id="IPR014548">
    <property type="entry name" value="Ac_Trasf"/>
</dbReference>
<dbReference type="Pfam" id="PF03279">
    <property type="entry name" value="Lip_A_acyltrans"/>
    <property type="match status" value="1"/>
</dbReference>
<sequence>MSLQWTAQRERGSRASLRLIRWIGLRLGRPVARAFLYPITLYFLIKARPQRIASRLYLTRALGRTANLLDVARHIHCFAATILDRVFLLSGREDLLDIRLHNPECVLERIDAGQGFLLLGSHLGSFEVVRALAIGRRNLPLKVLMVPEHNQVITEILHALNPQAATTIIPLGTPESLLQVKESLDLGCMVGLLGDRSRSDEDTLTYPFMGRPAGIPTGPMTLAAATRAPVVLFFGLYRGGNRYDVIFEPLTEAVAPERGQRAQAVERWTQRYAERLEHHARQAPYNWFNFYDFWDETGSA</sequence>
<protein>
    <submittedName>
        <fullName evidence="7">Lipid A biosynthesis acyltransferase</fullName>
    </submittedName>
</protein>
<organism evidence="7 8">
    <name type="scientific">Thiorhodococcus fuscus</name>
    <dbReference type="NCBI Taxonomy" id="527200"/>
    <lineage>
        <taxon>Bacteria</taxon>
        <taxon>Pseudomonadati</taxon>
        <taxon>Pseudomonadota</taxon>
        <taxon>Gammaproteobacteria</taxon>
        <taxon>Chromatiales</taxon>
        <taxon>Chromatiaceae</taxon>
        <taxon>Thiorhodococcus</taxon>
    </lineage>
</organism>
<name>A0ABW4YB38_9GAMM</name>
<dbReference type="CDD" id="cd07984">
    <property type="entry name" value="LPLAT_LABLAT-like"/>
    <property type="match status" value="1"/>
</dbReference>
<evidence type="ECO:0000256" key="4">
    <source>
        <dbReference type="ARBA" id="ARBA00022679"/>
    </source>
</evidence>
<keyword evidence="3" id="KW-0997">Cell inner membrane</keyword>
<evidence type="ECO:0000256" key="3">
    <source>
        <dbReference type="ARBA" id="ARBA00022519"/>
    </source>
</evidence>
<dbReference type="GO" id="GO:0016746">
    <property type="term" value="F:acyltransferase activity"/>
    <property type="evidence" value="ECO:0007669"/>
    <property type="project" value="UniProtKB-KW"/>
</dbReference>
<dbReference type="PANTHER" id="PTHR30606:SF9">
    <property type="entry name" value="LIPID A BIOSYNTHESIS LAUROYLTRANSFERASE"/>
    <property type="match status" value="1"/>
</dbReference>
<keyword evidence="6 7" id="KW-0012">Acyltransferase</keyword>
<dbReference type="Proteomes" id="UP001597337">
    <property type="component" value="Unassembled WGS sequence"/>
</dbReference>
<gene>
    <name evidence="7" type="ORF">ACFSJC_14405</name>
</gene>
<evidence type="ECO:0000313" key="7">
    <source>
        <dbReference type="EMBL" id="MFD2113039.1"/>
    </source>
</evidence>
<keyword evidence="4" id="KW-0808">Transferase</keyword>
<dbReference type="RefSeq" id="WP_386027702.1">
    <property type="nucleotide sequence ID" value="NZ_JBHUHX010000040.1"/>
</dbReference>
<evidence type="ECO:0000256" key="2">
    <source>
        <dbReference type="ARBA" id="ARBA00022475"/>
    </source>
</evidence>
<evidence type="ECO:0000256" key="1">
    <source>
        <dbReference type="ARBA" id="ARBA00004533"/>
    </source>
</evidence>
<reference evidence="8" key="1">
    <citation type="journal article" date="2019" name="Int. J. Syst. Evol. Microbiol.">
        <title>The Global Catalogue of Microorganisms (GCM) 10K type strain sequencing project: providing services to taxonomists for standard genome sequencing and annotation.</title>
        <authorList>
            <consortium name="The Broad Institute Genomics Platform"/>
            <consortium name="The Broad Institute Genome Sequencing Center for Infectious Disease"/>
            <person name="Wu L."/>
            <person name="Ma J."/>
        </authorList>
    </citation>
    <scope>NUCLEOTIDE SEQUENCE [LARGE SCALE GENOMIC DNA]</scope>
    <source>
        <strain evidence="8">KACC 12597</strain>
    </source>
</reference>
<comment type="caution">
    <text evidence="7">The sequence shown here is derived from an EMBL/GenBank/DDBJ whole genome shotgun (WGS) entry which is preliminary data.</text>
</comment>
<accession>A0ABW4YB38</accession>
<evidence type="ECO:0000256" key="6">
    <source>
        <dbReference type="ARBA" id="ARBA00023315"/>
    </source>
</evidence>
<dbReference type="InterPro" id="IPR004960">
    <property type="entry name" value="LipA_acyltrans"/>
</dbReference>